<evidence type="ECO:0000256" key="2">
    <source>
        <dbReference type="SAM" id="MobiDB-lite"/>
    </source>
</evidence>
<evidence type="ECO:0000256" key="1">
    <source>
        <dbReference type="ARBA" id="ARBA00023054"/>
    </source>
</evidence>
<dbReference type="STRING" id="1884261.A0A5C3QQ31"/>
<accession>A0A5C3QQ31</accession>
<dbReference type="PANTHER" id="PTHR15885">
    <property type="entry name" value="COILED-COIL DOMAIN-CONTAINING PROTEIN 174"/>
    <property type="match status" value="1"/>
</dbReference>
<organism evidence="3 4">
    <name type="scientific">Pterulicium gracile</name>
    <dbReference type="NCBI Taxonomy" id="1884261"/>
    <lineage>
        <taxon>Eukaryota</taxon>
        <taxon>Fungi</taxon>
        <taxon>Dikarya</taxon>
        <taxon>Basidiomycota</taxon>
        <taxon>Agaricomycotina</taxon>
        <taxon>Agaricomycetes</taxon>
        <taxon>Agaricomycetidae</taxon>
        <taxon>Agaricales</taxon>
        <taxon>Pleurotineae</taxon>
        <taxon>Pterulaceae</taxon>
        <taxon>Pterulicium</taxon>
    </lineage>
</organism>
<evidence type="ECO:0000313" key="3">
    <source>
        <dbReference type="EMBL" id="TFL03952.1"/>
    </source>
</evidence>
<dbReference type="OrthoDB" id="333551at2759"/>
<proteinExistence type="predicted"/>
<feature type="compositionally biased region" description="Basic and acidic residues" evidence="2">
    <location>
        <begin position="249"/>
        <end position="271"/>
    </location>
</feature>
<feature type="compositionally biased region" description="Basic and acidic residues" evidence="2">
    <location>
        <begin position="173"/>
        <end position="182"/>
    </location>
</feature>
<dbReference type="EMBL" id="ML178819">
    <property type="protein sequence ID" value="TFL03952.1"/>
    <property type="molecule type" value="Genomic_DNA"/>
</dbReference>
<feature type="compositionally biased region" description="Basic and acidic residues" evidence="2">
    <location>
        <begin position="300"/>
        <end position="331"/>
    </location>
</feature>
<evidence type="ECO:0000313" key="4">
    <source>
        <dbReference type="Proteomes" id="UP000305067"/>
    </source>
</evidence>
<dbReference type="AlphaFoldDB" id="A0A5C3QQ31"/>
<feature type="region of interest" description="Disordered" evidence="2">
    <location>
        <begin position="120"/>
        <end position="154"/>
    </location>
</feature>
<keyword evidence="4" id="KW-1185">Reference proteome</keyword>
<keyword evidence="1" id="KW-0175">Coiled coil</keyword>
<feature type="region of interest" description="Disordered" evidence="2">
    <location>
        <begin position="249"/>
        <end position="371"/>
    </location>
</feature>
<gene>
    <name evidence="3" type="ORF">BDV98DRAFT_590821</name>
</gene>
<sequence>MAPSSKSKAKAAGISAGSFLDLKAELSKQQDDFSKKRLAGESRSTLGGVKRPDKKPTVWARQNSGVKARAARDVELEAVSKPTLESARAALERKAKIYDKLRRGKTGGFNEKQYSSLLVDFDAPGPSHAFESDSEDEDESLTTPRAPGNEEADPMVEYEDEFGRMRTARLSEVPRDLLHKQEDEVEQEEDPDVIYYPSNHFPVYEHGTEKQAEIIENYAEANNPLSAHYDASQEIRAKGAGFYQFSGDEEKRKAQMEELKAARDETSRARQDAGAVDLRPGEAEGMGNGEAEGSTSARSRAQEKRKREVEERRKLVEAKRRKLRPESHEEPSAVSPVPAVQPEGPRLSPASQQRATSKPPPPTFNDPFAALESQALALNRKSAGGAQDEADSFLAQLGLDLKSSKR</sequence>
<reference evidence="3 4" key="1">
    <citation type="journal article" date="2019" name="Nat. Ecol. Evol.">
        <title>Megaphylogeny resolves global patterns of mushroom evolution.</title>
        <authorList>
            <person name="Varga T."/>
            <person name="Krizsan K."/>
            <person name="Foldi C."/>
            <person name="Dima B."/>
            <person name="Sanchez-Garcia M."/>
            <person name="Sanchez-Ramirez S."/>
            <person name="Szollosi G.J."/>
            <person name="Szarkandi J.G."/>
            <person name="Papp V."/>
            <person name="Albert L."/>
            <person name="Andreopoulos W."/>
            <person name="Angelini C."/>
            <person name="Antonin V."/>
            <person name="Barry K.W."/>
            <person name="Bougher N.L."/>
            <person name="Buchanan P."/>
            <person name="Buyck B."/>
            <person name="Bense V."/>
            <person name="Catcheside P."/>
            <person name="Chovatia M."/>
            <person name="Cooper J."/>
            <person name="Damon W."/>
            <person name="Desjardin D."/>
            <person name="Finy P."/>
            <person name="Geml J."/>
            <person name="Haridas S."/>
            <person name="Hughes K."/>
            <person name="Justo A."/>
            <person name="Karasinski D."/>
            <person name="Kautmanova I."/>
            <person name="Kiss B."/>
            <person name="Kocsube S."/>
            <person name="Kotiranta H."/>
            <person name="LaButti K.M."/>
            <person name="Lechner B.E."/>
            <person name="Liimatainen K."/>
            <person name="Lipzen A."/>
            <person name="Lukacs Z."/>
            <person name="Mihaltcheva S."/>
            <person name="Morgado L.N."/>
            <person name="Niskanen T."/>
            <person name="Noordeloos M.E."/>
            <person name="Ohm R.A."/>
            <person name="Ortiz-Santana B."/>
            <person name="Ovrebo C."/>
            <person name="Racz N."/>
            <person name="Riley R."/>
            <person name="Savchenko A."/>
            <person name="Shiryaev A."/>
            <person name="Soop K."/>
            <person name="Spirin V."/>
            <person name="Szebenyi C."/>
            <person name="Tomsovsky M."/>
            <person name="Tulloss R.E."/>
            <person name="Uehling J."/>
            <person name="Grigoriev I.V."/>
            <person name="Vagvolgyi C."/>
            <person name="Papp T."/>
            <person name="Martin F.M."/>
            <person name="Miettinen O."/>
            <person name="Hibbett D.S."/>
            <person name="Nagy L.G."/>
        </authorList>
    </citation>
    <scope>NUCLEOTIDE SEQUENCE [LARGE SCALE GENOMIC DNA]</scope>
    <source>
        <strain evidence="3 4">CBS 309.79</strain>
    </source>
</reference>
<feature type="region of interest" description="Disordered" evidence="2">
    <location>
        <begin position="31"/>
        <end position="71"/>
    </location>
</feature>
<feature type="region of interest" description="Disordered" evidence="2">
    <location>
        <begin position="173"/>
        <end position="200"/>
    </location>
</feature>
<name>A0A5C3QQ31_9AGAR</name>
<dbReference type="GO" id="GO:0005634">
    <property type="term" value="C:nucleus"/>
    <property type="evidence" value="ECO:0007669"/>
    <property type="project" value="TreeGrafter"/>
</dbReference>
<feature type="compositionally biased region" description="Basic and acidic residues" evidence="2">
    <location>
        <begin position="31"/>
        <end position="40"/>
    </location>
</feature>
<dbReference type="Pfam" id="PF13300">
    <property type="entry name" value="DUF4078"/>
    <property type="match status" value="1"/>
</dbReference>
<dbReference type="InterPro" id="IPR025066">
    <property type="entry name" value="CCDC174-like"/>
</dbReference>
<protein>
    <recommendedName>
        <fullName evidence="5">Coiled-coil domain-containing protein 174</fullName>
    </recommendedName>
</protein>
<dbReference type="Proteomes" id="UP000305067">
    <property type="component" value="Unassembled WGS sequence"/>
</dbReference>
<feature type="compositionally biased region" description="Acidic residues" evidence="2">
    <location>
        <begin position="183"/>
        <end position="192"/>
    </location>
</feature>
<evidence type="ECO:0008006" key="5">
    <source>
        <dbReference type="Google" id="ProtNLM"/>
    </source>
</evidence>
<dbReference type="PANTHER" id="PTHR15885:SF1">
    <property type="entry name" value="COILED-COIL DOMAIN-CONTAINING PROTEIN 174"/>
    <property type="match status" value="1"/>
</dbReference>